<evidence type="ECO:0000313" key="2">
    <source>
        <dbReference type="EMBL" id="MCA1855897.1"/>
    </source>
</evidence>
<name>A0ABS7Y9X9_9BURK</name>
<keyword evidence="1" id="KW-0732">Signal</keyword>
<protein>
    <submittedName>
        <fullName evidence="2">Uncharacterized protein</fullName>
    </submittedName>
</protein>
<dbReference type="Proteomes" id="UP001198602">
    <property type="component" value="Unassembled WGS sequence"/>
</dbReference>
<dbReference type="PROSITE" id="PS51257">
    <property type="entry name" value="PROKAR_LIPOPROTEIN"/>
    <property type="match status" value="1"/>
</dbReference>
<gene>
    <name evidence="2" type="ORF">LE190_08150</name>
</gene>
<feature type="chain" id="PRO_5046938282" evidence="1">
    <location>
        <begin position="28"/>
        <end position="59"/>
    </location>
</feature>
<dbReference type="EMBL" id="JAHYBX010000002">
    <property type="protein sequence ID" value="MCA1855897.1"/>
    <property type="molecule type" value="Genomic_DNA"/>
</dbReference>
<evidence type="ECO:0000256" key="1">
    <source>
        <dbReference type="SAM" id="SignalP"/>
    </source>
</evidence>
<dbReference type="RefSeq" id="WP_225238258.1">
    <property type="nucleotide sequence ID" value="NZ_JAHYBX010000002.1"/>
</dbReference>
<keyword evidence="3" id="KW-1185">Reference proteome</keyword>
<organism evidence="2 3">
    <name type="scientific">Massilia hydrophila</name>
    <dbReference type="NCBI Taxonomy" id="3044279"/>
    <lineage>
        <taxon>Bacteria</taxon>
        <taxon>Pseudomonadati</taxon>
        <taxon>Pseudomonadota</taxon>
        <taxon>Betaproteobacteria</taxon>
        <taxon>Burkholderiales</taxon>
        <taxon>Oxalobacteraceae</taxon>
        <taxon>Telluria group</taxon>
        <taxon>Massilia</taxon>
    </lineage>
</organism>
<proteinExistence type="predicted"/>
<sequence length="59" mass="6408">MKLSYRTHLILLGVLLAILSACTPSDAHRSTRISTDPAAITAHAASSVKEVRNSMVFRK</sequence>
<reference evidence="2 3" key="1">
    <citation type="submission" date="2021-07" db="EMBL/GenBank/DDBJ databases">
        <title>Characterization of Violacein-producing bacteria and related species.</title>
        <authorList>
            <person name="Wilson H.S."/>
            <person name="De Leon M.E."/>
        </authorList>
    </citation>
    <scope>NUCLEOTIDE SEQUENCE [LARGE SCALE GENOMIC DNA]</scope>
    <source>
        <strain evidence="2 3">HSC-2F05</strain>
    </source>
</reference>
<feature type="signal peptide" evidence="1">
    <location>
        <begin position="1"/>
        <end position="27"/>
    </location>
</feature>
<accession>A0ABS7Y9X9</accession>
<evidence type="ECO:0000313" key="3">
    <source>
        <dbReference type="Proteomes" id="UP001198602"/>
    </source>
</evidence>
<comment type="caution">
    <text evidence="2">The sequence shown here is derived from an EMBL/GenBank/DDBJ whole genome shotgun (WGS) entry which is preliminary data.</text>
</comment>